<accession>A0A840I7D6</accession>
<dbReference type="RefSeq" id="WP_183338416.1">
    <property type="nucleotide sequence ID" value="NZ_JACHNU010000001.1"/>
</dbReference>
<keyword evidence="3" id="KW-1185">Reference proteome</keyword>
<dbReference type="EMBL" id="JACHNU010000001">
    <property type="protein sequence ID" value="MBB4660799.1"/>
    <property type="molecule type" value="Genomic_DNA"/>
</dbReference>
<comment type="caution">
    <text evidence="2">The sequence shown here is derived from an EMBL/GenBank/DDBJ whole genome shotgun (WGS) entry which is preliminary data.</text>
</comment>
<reference evidence="2 3" key="1">
    <citation type="submission" date="2020-08" db="EMBL/GenBank/DDBJ databases">
        <title>Genomic Encyclopedia of Archaeal and Bacterial Type Strains, Phase II (KMG-II): from individual species to whole genera.</title>
        <authorList>
            <person name="Goeker M."/>
        </authorList>
    </citation>
    <scope>NUCLEOTIDE SEQUENCE [LARGE SCALE GENOMIC DNA]</scope>
    <source>
        <strain evidence="2 3">DSM 23288</strain>
    </source>
</reference>
<gene>
    <name evidence="2" type="ORF">BDZ31_000372</name>
</gene>
<name>A0A840I7D6_9ACTN</name>
<proteinExistence type="predicted"/>
<feature type="chain" id="PRO_5032566117" evidence="1">
    <location>
        <begin position="31"/>
        <end position="271"/>
    </location>
</feature>
<evidence type="ECO:0000313" key="2">
    <source>
        <dbReference type="EMBL" id="MBB4660799.1"/>
    </source>
</evidence>
<sequence length="271" mass="28450">MRGRSLRGPTVALAAALAVAAVFAAAPADAARLTAGLGPSARLGQPSPIRLGLEIDDRPATLKRIELKFPDGFGISTSGLGIAACRPPAAVIRAIVLPNTGGLGGCSPNAVIGFGSALADVRIDTMTIPELADVTVLTGSVSGARKLRLIYYIDGRHPFGARLVFAGTLAQARPPWGGSISLVVPSIPTLPSGATLALRRIRVSIGENVTYRERRGRRRVAYRPRAVAVPATCPRRGFRFQARLVFADGYRTSSDAVVPCPRRAMAPRTRG</sequence>
<dbReference type="AlphaFoldDB" id="A0A840I7D6"/>
<feature type="signal peptide" evidence="1">
    <location>
        <begin position="1"/>
        <end position="30"/>
    </location>
</feature>
<evidence type="ECO:0000313" key="3">
    <source>
        <dbReference type="Proteomes" id="UP000585272"/>
    </source>
</evidence>
<keyword evidence="1" id="KW-0732">Signal</keyword>
<organism evidence="2 3">
    <name type="scientific">Conexibacter arvalis</name>
    <dbReference type="NCBI Taxonomy" id="912552"/>
    <lineage>
        <taxon>Bacteria</taxon>
        <taxon>Bacillati</taxon>
        <taxon>Actinomycetota</taxon>
        <taxon>Thermoleophilia</taxon>
        <taxon>Solirubrobacterales</taxon>
        <taxon>Conexibacteraceae</taxon>
        <taxon>Conexibacter</taxon>
    </lineage>
</organism>
<evidence type="ECO:0000256" key="1">
    <source>
        <dbReference type="SAM" id="SignalP"/>
    </source>
</evidence>
<protein>
    <submittedName>
        <fullName evidence="2">Uncharacterized protein</fullName>
    </submittedName>
</protein>
<dbReference type="Proteomes" id="UP000585272">
    <property type="component" value="Unassembled WGS sequence"/>
</dbReference>